<dbReference type="GO" id="GO:0006270">
    <property type="term" value="P:DNA replication initiation"/>
    <property type="evidence" value="ECO:0007669"/>
    <property type="project" value="InterPro"/>
</dbReference>
<dbReference type="InterPro" id="IPR020591">
    <property type="entry name" value="Chromosome_initiator_DnaA-like"/>
</dbReference>
<dbReference type="GO" id="GO:0003688">
    <property type="term" value="F:DNA replication origin binding"/>
    <property type="evidence" value="ECO:0007669"/>
    <property type="project" value="InterPro"/>
</dbReference>
<keyword evidence="2" id="KW-0963">Cytoplasm</keyword>
<dbReference type="HAMAP" id="MF_00377">
    <property type="entry name" value="DnaA_bact"/>
    <property type="match status" value="1"/>
</dbReference>
<dbReference type="NCBIfam" id="TIGR00362">
    <property type="entry name" value="DnaA"/>
    <property type="match status" value="1"/>
</dbReference>
<gene>
    <name evidence="8" type="ORF">CTOB1V02_LOCUS5188</name>
</gene>
<dbReference type="GO" id="GO:0006275">
    <property type="term" value="P:regulation of DNA replication"/>
    <property type="evidence" value="ECO:0007669"/>
    <property type="project" value="InterPro"/>
</dbReference>
<protein>
    <submittedName>
        <fullName evidence="8">Uncharacterized protein</fullName>
    </submittedName>
</protein>
<dbReference type="PRINTS" id="PR00051">
    <property type="entry name" value="DNAA"/>
</dbReference>
<dbReference type="InterPro" id="IPR010921">
    <property type="entry name" value="Trp_repressor/repl_initiator"/>
</dbReference>
<evidence type="ECO:0000256" key="1">
    <source>
        <dbReference type="ARBA" id="ARBA00006583"/>
    </source>
</evidence>
<keyword evidence="6" id="KW-0446">Lipid-binding</keyword>
<evidence type="ECO:0000256" key="5">
    <source>
        <dbReference type="ARBA" id="ARBA00022840"/>
    </source>
</evidence>
<dbReference type="SMART" id="SM00382">
    <property type="entry name" value="AAA"/>
    <property type="match status" value="1"/>
</dbReference>
<keyword evidence="7" id="KW-0238">DNA-binding</keyword>
<dbReference type="GO" id="GO:0005886">
    <property type="term" value="C:plasma membrane"/>
    <property type="evidence" value="ECO:0007669"/>
    <property type="project" value="TreeGrafter"/>
</dbReference>
<dbReference type="SUPFAM" id="SSF52540">
    <property type="entry name" value="P-loop containing nucleoside triphosphate hydrolases"/>
    <property type="match status" value="1"/>
</dbReference>
<evidence type="ECO:0000256" key="2">
    <source>
        <dbReference type="ARBA" id="ARBA00022490"/>
    </source>
</evidence>
<dbReference type="InterPro" id="IPR024633">
    <property type="entry name" value="DnaA_N_dom"/>
</dbReference>
<dbReference type="Pfam" id="PF08299">
    <property type="entry name" value="Bac_DnaA_C"/>
    <property type="match status" value="1"/>
</dbReference>
<dbReference type="Pfam" id="PF00308">
    <property type="entry name" value="Bac_DnaA"/>
    <property type="match status" value="1"/>
</dbReference>
<dbReference type="Gene3D" id="3.40.50.300">
    <property type="entry name" value="P-loop containing nucleotide triphosphate hydrolases"/>
    <property type="match status" value="1"/>
</dbReference>
<organism evidence="8">
    <name type="scientific">Cyprideis torosa</name>
    <dbReference type="NCBI Taxonomy" id="163714"/>
    <lineage>
        <taxon>Eukaryota</taxon>
        <taxon>Metazoa</taxon>
        <taxon>Ecdysozoa</taxon>
        <taxon>Arthropoda</taxon>
        <taxon>Crustacea</taxon>
        <taxon>Oligostraca</taxon>
        <taxon>Ostracoda</taxon>
        <taxon>Podocopa</taxon>
        <taxon>Podocopida</taxon>
        <taxon>Cytherocopina</taxon>
        <taxon>Cytheroidea</taxon>
        <taxon>Cytherideidae</taxon>
        <taxon>Cyprideis</taxon>
    </lineage>
</organism>
<proteinExistence type="inferred from homology"/>
<dbReference type="Gene3D" id="3.30.300.180">
    <property type="match status" value="1"/>
</dbReference>
<dbReference type="GO" id="GO:0008289">
    <property type="term" value="F:lipid binding"/>
    <property type="evidence" value="ECO:0007669"/>
    <property type="project" value="UniProtKB-KW"/>
</dbReference>
<comment type="similarity">
    <text evidence="1">Belongs to the DnaA family.</text>
</comment>
<dbReference type="Gene3D" id="1.10.8.60">
    <property type="match status" value="1"/>
</dbReference>
<keyword evidence="5" id="KW-0067">ATP-binding</keyword>
<dbReference type="InterPro" id="IPR013317">
    <property type="entry name" value="DnaA_dom"/>
</dbReference>
<dbReference type="Gene3D" id="1.10.1750.10">
    <property type="match status" value="1"/>
</dbReference>
<dbReference type="InterPro" id="IPR038454">
    <property type="entry name" value="DnaA_N_sf"/>
</dbReference>
<evidence type="ECO:0000256" key="7">
    <source>
        <dbReference type="ARBA" id="ARBA00023125"/>
    </source>
</evidence>
<dbReference type="InterPro" id="IPR027417">
    <property type="entry name" value="P-loop_NTPase"/>
</dbReference>
<keyword evidence="4" id="KW-0547">Nucleotide-binding</keyword>
<name>A0A7R8WBD1_9CRUS</name>
<dbReference type="InterPro" id="IPR003593">
    <property type="entry name" value="AAA+_ATPase"/>
</dbReference>
<dbReference type="PANTHER" id="PTHR30050">
    <property type="entry name" value="CHROMOSOMAL REPLICATION INITIATOR PROTEIN DNAA"/>
    <property type="match status" value="1"/>
</dbReference>
<accession>A0A7R8WBD1</accession>
<dbReference type="CDD" id="cd06571">
    <property type="entry name" value="Bac_DnaA_C"/>
    <property type="match status" value="1"/>
</dbReference>
<dbReference type="OrthoDB" id="6409922at2759"/>
<reference evidence="8" key="1">
    <citation type="submission" date="2020-11" db="EMBL/GenBank/DDBJ databases">
        <authorList>
            <person name="Tran Van P."/>
        </authorList>
    </citation>
    <scope>NUCLEOTIDE SEQUENCE</scope>
</reference>
<evidence type="ECO:0000256" key="3">
    <source>
        <dbReference type="ARBA" id="ARBA00022705"/>
    </source>
</evidence>
<evidence type="ECO:0000313" key="8">
    <source>
        <dbReference type="EMBL" id="CAD7227280.1"/>
    </source>
</evidence>
<dbReference type="EMBL" id="OB661093">
    <property type="protein sequence ID" value="CAD7227280.1"/>
    <property type="molecule type" value="Genomic_DNA"/>
</dbReference>
<sequence>MVWEQAKEVLQNTLSESVYALWIEPLECAVLSEDNISLACPDRFFSAYVADNFKKDIEEAIAKTGTEARKVVFTVGLGTAKGVQAMGRPQSRGNQQRLPHIPKGTSVVKALHPRYTFDEFMVGESNILAQSACRSISAADDSVGPCLYINSETGLGKSHLTHAVAHQVLAESPMTRLHYVTAQQFSREMVFNIQANTMGAFKQKYLNHCDMLLVEDVHHLKGKKKTQEELNELLDFLIKSGKRVVMTANRPPRDLDGLDGEFRSRMAAGLVTAIQAPDRATREGILLRKARQHKVDLAEEHIDYLAQHIEGDVRQIESAVVRIAAKSRLNDGKVDLGLIEEVVTAIVGLHRFLSPAMVRDFICKQYNVTCNDLQSRSRKKSLTFPRQVAMYLCRKHTASSLADIGREFRRDHSTVLHSIKVVTSLSNRDISIAQQINLLSKKLKKN</sequence>
<dbReference type="AlphaFoldDB" id="A0A7R8WBD1"/>
<evidence type="ECO:0000256" key="6">
    <source>
        <dbReference type="ARBA" id="ARBA00023121"/>
    </source>
</evidence>
<dbReference type="InterPro" id="IPR001957">
    <property type="entry name" value="Chromosome_initiator_DnaA"/>
</dbReference>
<dbReference type="Pfam" id="PF11638">
    <property type="entry name" value="DnaA_N"/>
    <property type="match status" value="1"/>
</dbReference>
<keyword evidence="3" id="KW-0235">DNA replication</keyword>
<dbReference type="GO" id="GO:0005524">
    <property type="term" value="F:ATP binding"/>
    <property type="evidence" value="ECO:0007669"/>
    <property type="project" value="UniProtKB-KW"/>
</dbReference>
<dbReference type="InterPro" id="IPR013159">
    <property type="entry name" value="DnaA_C"/>
</dbReference>
<dbReference type="PANTHER" id="PTHR30050:SF2">
    <property type="entry name" value="CHROMOSOMAL REPLICATION INITIATOR PROTEIN DNAA"/>
    <property type="match status" value="1"/>
</dbReference>
<dbReference type="SUPFAM" id="SSF48295">
    <property type="entry name" value="TrpR-like"/>
    <property type="match status" value="1"/>
</dbReference>
<evidence type="ECO:0000256" key="4">
    <source>
        <dbReference type="ARBA" id="ARBA00022741"/>
    </source>
</evidence>
<dbReference type="SMART" id="SM00760">
    <property type="entry name" value="Bac_DnaA_C"/>
    <property type="match status" value="1"/>
</dbReference>